<dbReference type="PANTHER" id="PTHR35936">
    <property type="entry name" value="MEMBRANE-BOUND LYTIC MUREIN TRANSGLYCOSYLASE F"/>
    <property type="match status" value="1"/>
</dbReference>
<dbReference type="Gene3D" id="3.40.190.10">
    <property type="entry name" value="Periplasmic binding protein-like II"/>
    <property type="match status" value="2"/>
</dbReference>
<protein>
    <submittedName>
        <fullName evidence="3">ABC transporter, substrate-binding protein, family 3</fullName>
    </submittedName>
</protein>
<dbReference type="SMART" id="SM00062">
    <property type="entry name" value="PBPb"/>
    <property type="match status" value="1"/>
</dbReference>
<organism evidence="3 4">
    <name type="scientific">Leptospira weilii str. 2006001853</name>
    <dbReference type="NCBI Taxonomy" id="1001589"/>
    <lineage>
        <taxon>Bacteria</taxon>
        <taxon>Pseudomonadati</taxon>
        <taxon>Spirochaetota</taxon>
        <taxon>Spirochaetia</taxon>
        <taxon>Leptospirales</taxon>
        <taxon>Leptospiraceae</taxon>
        <taxon>Leptospira</taxon>
    </lineage>
</organism>
<evidence type="ECO:0000259" key="2">
    <source>
        <dbReference type="SMART" id="SM00062"/>
    </source>
</evidence>
<proteinExistence type="predicted"/>
<evidence type="ECO:0000313" key="3">
    <source>
        <dbReference type="EMBL" id="EKR64911.1"/>
    </source>
</evidence>
<reference evidence="3 4" key="1">
    <citation type="submission" date="2012-10" db="EMBL/GenBank/DDBJ databases">
        <authorList>
            <person name="Harkins D.M."/>
            <person name="Durkin A.S."/>
            <person name="Brinkac L.M."/>
            <person name="Haft D.H."/>
            <person name="Selengut J.D."/>
            <person name="Sanka R."/>
            <person name="DePew J."/>
            <person name="Purushe J."/>
            <person name="Whelen A.C."/>
            <person name="Vinetz J.M."/>
            <person name="Sutton G.G."/>
            <person name="Nierman W.C."/>
            <person name="Fouts D.E."/>
        </authorList>
    </citation>
    <scope>NUCLEOTIDE SEQUENCE [LARGE SCALE GENOMIC DNA]</scope>
    <source>
        <strain evidence="3 4">2006001853</strain>
    </source>
</reference>
<keyword evidence="1" id="KW-0732">Signal</keyword>
<dbReference type="Proteomes" id="UP000001338">
    <property type="component" value="Unassembled WGS sequence"/>
</dbReference>
<feature type="domain" description="Solute-binding protein family 3/N-terminal" evidence="2">
    <location>
        <begin position="115"/>
        <end position="354"/>
    </location>
</feature>
<evidence type="ECO:0000313" key="4">
    <source>
        <dbReference type="Proteomes" id="UP000001338"/>
    </source>
</evidence>
<comment type="caution">
    <text evidence="3">The sequence shown here is derived from an EMBL/GenBank/DDBJ whole genome shotgun (WGS) entry which is preliminary data.</text>
</comment>
<sequence>MSQRKYSEDLFEIKTLRSHIRWILGSVLKLKTIAATREDSDKIEWFWDGLFVPFLGIVNRIKNSIRGISIKPFLFVFFAVLCNVNEVGYSSLGAEENTFRFYNLSRLKEILEKGELKVTGDSAYEPFYIVNAKEGYPGFDYELGKAYADFLGVKYKFVSYQEFNEFADAIKKKEVDIALSGISSNLERSKKVKFSKAYLVATPAALIRKSALPPPPEGNIITTQNFRSILDLADVNGVTFAVRSFSNRHEYLLKKFKNNRIFTYGDTFAAWEAVKNGTANCLVADSFYIKGLLLKDKSIASNFRPLLELVQREDISAAFPYGDLVFIRNFEFFLEVLERSGTLRELEDKYFNKSDWVLSNDLKRDP</sequence>
<dbReference type="Pfam" id="PF00497">
    <property type="entry name" value="SBP_bac_3"/>
    <property type="match status" value="1"/>
</dbReference>
<dbReference type="InterPro" id="IPR001638">
    <property type="entry name" value="Solute-binding_3/MltF_N"/>
</dbReference>
<gene>
    <name evidence="3" type="ORF">LEP1GSC036_2920</name>
</gene>
<dbReference type="PANTHER" id="PTHR35936:SF17">
    <property type="entry name" value="ARGININE-BINDING EXTRACELLULAR PROTEIN ARTP"/>
    <property type="match status" value="1"/>
</dbReference>
<dbReference type="AlphaFoldDB" id="A0A828Z3R4"/>
<evidence type="ECO:0000256" key="1">
    <source>
        <dbReference type="ARBA" id="ARBA00022729"/>
    </source>
</evidence>
<name>A0A828Z3R4_9LEPT</name>
<dbReference type="RefSeq" id="WP_004499396.1">
    <property type="nucleotide sequence ID" value="NZ_AFLV02000032.1"/>
</dbReference>
<accession>A0A828Z3R4</accession>
<dbReference type="EMBL" id="AFLV02000032">
    <property type="protein sequence ID" value="EKR64911.1"/>
    <property type="molecule type" value="Genomic_DNA"/>
</dbReference>
<dbReference type="SUPFAM" id="SSF53850">
    <property type="entry name" value="Periplasmic binding protein-like II"/>
    <property type="match status" value="1"/>
</dbReference>